<evidence type="ECO:0000313" key="2">
    <source>
        <dbReference type="EMBL" id="QNN55045.1"/>
    </source>
</evidence>
<dbReference type="InterPro" id="IPR036390">
    <property type="entry name" value="WH_DNA-bd_sf"/>
</dbReference>
<dbReference type="AlphaFoldDB" id="A0A7G9RHH0"/>
<dbReference type="Proteomes" id="UP000515947">
    <property type="component" value="Chromosome"/>
</dbReference>
<reference evidence="2 3" key="1">
    <citation type="submission" date="2020-08" db="EMBL/GenBank/DDBJ databases">
        <title>Genome sequence of Nocardioides mesophilus KACC 16243T.</title>
        <authorList>
            <person name="Hyun D.-W."/>
            <person name="Bae J.-W."/>
        </authorList>
    </citation>
    <scope>NUCLEOTIDE SEQUENCE [LARGE SCALE GENOMIC DNA]</scope>
    <source>
        <strain evidence="2 3">KACC 16243</strain>
    </source>
</reference>
<dbReference type="EMBL" id="CP060713">
    <property type="protein sequence ID" value="QNN55045.1"/>
    <property type="molecule type" value="Genomic_DNA"/>
</dbReference>
<dbReference type="Gene3D" id="1.10.10.10">
    <property type="entry name" value="Winged helix-like DNA-binding domain superfamily/Winged helix DNA-binding domain"/>
    <property type="match status" value="1"/>
</dbReference>
<keyword evidence="3" id="KW-1185">Reference proteome</keyword>
<accession>A0A7G9RHH0</accession>
<evidence type="ECO:0000259" key="1">
    <source>
        <dbReference type="Pfam" id="PF13601"/>
    </source>
</evidence>
<sequence length="77" mass="8185">MAVLTGSTSSDFAFLREHLGVSDSDLSKQAAALEAAGYVSVTKSGRGRGAVTAYRATRLGRRAYDRHRATLRGLLGE</sequence>
<dbReference type="SUPFAM" id="SSF46785">
    <property type="entry name" value="Winged helix' DNA-binding domain"/>
    <property type="match status" value="1"/>
</dbReference>
<dbReference type="InterPro" id="IPR036388">
    <property type="entry name" value="WH-like_DNA-bd_sf"/>
</dbReference>
<dbReference type="PANTHER" id="PTHR37318:SF1">
    <property type="entry name" value="BSL7504 PROTEIN"/>
    <property type="match status" value="1"/>
</dbReference>
<proteinExistence type="predicted"/>
<dbReference type="InterPro" id="IPR027395">
    <property type="entry name" value="WH_DNA-bd_dom"/>
</dbReference>
<evidence type="ECO:0000313" key="3">
    <source>
        <dbReference type="Proteomes" id="UP000515947"/>
    </source>
</evidence>
<feature type="domain" description="Winged helix DNA-binding" evidence="1">
    <location>
        <begin position="1"/>
        <end position="74"/>
    </location>
</feature>
<protein>
    <submittedName>
        <fullName evidence="2">Transcriptional regulator</fullName>
    </submittedName>
</protein>
<dbReference type="KEGG" id="nmes:H9L09_13555"/>
<dbReference type="Pfam" id="PF13601">
    <property type="entry name" value="HTH_34"/>
    <property type="match status" value="1"/>
</dbReference>
<dbReference type="PANTHER" id="PTHR37318">
    <property type="entry name" value="BSL7504 PROTEIN"/>
    <property type="match status" value="1"/>
</dbReference>
<name>A0A7G9RHH0_9ACTN</name>
<gene>
    <name evidence="2" type="ORF">H9L09_13555</name>
</gene>
<organism evidence="2 3">
    <name type="scientific">Nocardioides mesophilus</name>
    <dbReference type="NCBI Taxonomy" id="433659"/>
    <lineage>
        <taxon>Bacteria</taxon>
        <taxon>Bacillati</taxon>
        <taxon>Actinomycetota</taxon>
        <taxon>Actinomycetes</taxon>
        <taxon>Propionibacteriales</taxon>
        <taxon>Nocardioidaceae</taxon>
        <taxon>Nocardioides</taxon>
    </lineage>
</organism>